<evidence type="ECO:0000256" key="1">
    <source>
        <dbReference type="SAM" id="Phobius"/>
    </source>
</evidence>
<feature type="transmembrane region" description="Helical" evidence="1">
    <location>
        <begin position="51"/>
        <end position="70"/>
    </location>
</feature>
<keyword evidence="1" id="KW-1133">Transmembrane helix</keyword>
<dbReference type="EMBL" id="MGHF01000020">
    <property type="protein sequence ID" value="OGM63153.1"/>
    <property type="molecule type" value="Genomic_DNA"/>
</dbReference>
<evidence type="ECO:0000313" key="3">
    <source>
        <dbReference type="Proteomes" id="UP000177082"/>
    </source>
</evidence>
<sequence>MSKEILLISQIVSGLVLIVLISLQVKGKGFGRVWGSANFSFTRRGLENQVFRFTFVISFIFLLVSTLELLV</sequence>
<name>A0A1F8BGM2_9BACT</name>
<dbReference type="AlphaFoldDB" id="A0A1F8BGM2"/>
<accession>A0A1F8BGM2</accession>
<comment type="caution">
    <text evidence="2">The sequence shown here is derived from an EMBL/GenBank/DDBJ whole genome shotgun (WGS) entry which is preliminary data.</text>
</comment>
<protein>
    <submittedName>
        <fullName evidence="2">Uncharacterized protein</fullName>
    </submittedName>
</protein>
<dbReference type="Proteomes" id="UP000177082">
    <property type="component" value="Unassembled WGS sequence"/>
</dbReference>
<reference evidence="2 3" key="1">
    <citation type="journal article" date="2016" name="Nat. Commun.">
        <title>Thousands of microbial genomes shed light on interconnected biogeochemical processes in an aquifer system.</title>
        <authorList>
            <person name="Anantharaman K."/>
            <person name="Brown C.T."/>
            <person name="Hug L.A."/>
            <person name="Sharon I."/>
            <person name="Castelle C.J."/>
            <person name="Probst A.J."/>
            <person name="Thomas B.C."/>
            <person name="Singh A."/>
            <person name="Wilkins M.J."/>
            <person name="Karaoz U."/>
            <person name="Brodie E.L."/>
            <person name="Williams K.H."/>
            <person name="Hubbard S.S."/>
            <person name="Banfield J.F."/>
        </authorList>
    </citation>
    <scope>NUCLEOTIDE SEQUENCE [LARGE SCALE GENOMIC DNA]</scope>
</reference>
<dbReference type="STRING" id="1802519.A2961_01275"/>
<proteinExistence type="predicted"/>
<organism evidence="2 3">
    <name type="scientific">Candidatus Woesebacteria bacterium RIFCSPLOWO2_01_FULL_39_21</name>
    <dbReference type="NCBI Taxonomy" id="1802519"/>
    <lineage>
        <taxon>Bacteria</taxon>
        <taxon>Candidatus Woeseibacteriota</taxon>
    </lineage>
</organism>
<keyword evidence="1" id="KW-0472">Membrane</keyword>
<evidence type="ECO:0000313" key="2">
    <source>
        <dbReference type="EMBL" id="OGM63153.1"/>
    </source>
</evidence>
<gene>
    <name evidence="2" type="ORF">A2961_01275</name>
</gene>
<keyword evidence="1" id="KW-0812">Transmembrane</keyword>